<dbReference type="AlphaFoldDB" id="A0A0K1NP04"/>
<dbReference type="Proteomes" id="UP000060345">
    <property type="component" value="Chromosome 2"/>
</dbReference>
<organism evidence="2 4">
    <name type="scientific">Prevotella fusca JCM 17724</name>
    <dbReference type="NCBI Taxonomy" id="1236517"/>
    <lineage>
        <taxon>Bacteria</taxon>
        <taxon>Pseudomonadati</taxon>
        <taxon>Bacteroidota</taxon>
        <taxon>Bacteroidia</taxon>
        <taxon>Bacteroidales</taxon>
        <taxon>Prevotellaceae</taxon>
        <taxon>Prevotella</taxon>
    </lineage>
</organism>
<proteinExistence type="predicted"/>
<sequence length="163" mass="18938">MKKNLCLNIIVLLFPLCANSQSVDSLSLYQSAITFISADLDILQKEVAVSGIAYDLDCFMFIDSVKNSSLEEILHEKQDKPTPDVYSSILDRNFNKLSPQTEYSIFFSRIKDGFFLAQVYRLQEYGKSVNYESVINTALQQYYYMFVLNQEQKIKKVFRMKMD</sequence>
<reference evidence="2 4" key="1">
    <citation type="submission" date="2015-07" db="EMBL/GenBank/DDBJ databases">
        <authorList>
            <person name="Noorani M."/>
        </authorList>
    </citation>
    <scope>NUCLEOTIDE SEQUENCE [LARGE SCALE GENOMIC DNA]</scope>
    <source>
        <strain evidence="2 4">W1435</strain>
    </source>
</reference>
<dbReference type="RefSeq" id="WP_006045795.1">
    <property type="nucleotide sequence ID" value="NZ_BAKO01000008.1"/>
</dbReference>
<evidence type="ECO:0000313" key="2">
    <source>
        <dbReference type="EMBL" id="AKU70613.1"/>
    </source>
</evidence>
<name>A0A0K1NP04_9BACT</name>
<dbReference type="KEGG" id="pfus:ADJ77_12955"/>
<keyword evidence="5" id="KW-1185">Reference proteome</keyword>
<evidence type="ECO:0000313" key="4">
    <source>
        <dbReference type="Proteomes" id="UP000060345"/>
    </source>
</evidence>
<dbReference type="EMBL" id="CP012075">
    <property type="protein sequence ID" value="AKU70613.1"/>
    <property type="molecule type" value="Genomic_DNA"/>
</dbReference>
<reference evidence="3 5" key="2">
    <citation type="submission" date="2021-03" db="EMBL/GenBank/DDBJ databases">
        <title>Human Oral Microbial Genomes.</title>
        <authorList>
            <person name="Johnston C.D."/>
            <person name="Chen T."/>
            <person name="Dewhirst F.E."/>
        </authorList>
    </citation>
    <scope>NUCLEOTIDE SEQUENCE [LARGE SCALE GENOMIC DNA]</scope>
    <source>
        <strain evidence="3 5">W1435</strain>
    </source>
</reference>
<feature type="signal peptide" evidence="1">
    <location>
        <begin position="1"/>
        <end position="20"/>
    </location>
</feature>
<accession>A0A0K1NP04</accession>
<gene>
    <name evidence="2" type="ORF">ADJ77_12955</name>
    <name evidence="3" type="ORF">J5A51_03175</name>
</gene>
<evidence type="ECO:0000313" key="5">
    <source>
        <dbReference type="Proteomes" id="UP000682005"/>
    </source>
</evidence>
<evidence type="ECO:0000313" key="3">
    <source>
        <dbReference type="EMBL" id="QUB85293.1"/>
    </source>
</evidence>
<feature type="chain" id="PRO_5044544717" evidence="1">
    <location>
        <begin position="21"/>
        <end position="163"/>
    </location>
</feature>
<dbReference type="Proteomes" id="UP000682005">
    <property type="component" value="Chromosome 2"/>
</dbReference>
<keyword evidence="1" id="KW-0732">Signal</keyword>
<dbReference type="OrthoDB" id="1076042at2"/>
<dbReference type="EMBL" id="CP072369">
    <property type="protein sequence ID" value="QUB85293.1"/>
    <property type="molecule type" value="Genomic_DNA"/>
</dbReference>
<evidence type="ECO:0000256" key="1">
    <source>
        <dbReference type="SAM" id="SignalP"/>
    </source>
</evidence>
<protein>
    <submittedName>
        <fullName evidence="2">Uncharacterized protein</fullName>
    </submittedName>
</protein>